<reference evidence="2" key="1">
    <citation type="submission" date="2021-05" db="EMBL/GenBank/DDBJ databases">
        <authorList>
            <person name="Alioto T."/>
            <person name="Alioto T."/>
            <person name="Gomez Garrido J."/>
        </authorList>
    </citation>
    <scope>NUCLEOTIDE SEQUENCE</scope>
</reference>
<name>A0A8D8EY41_CULPI</name>
<evidence type="ECO:0000256" key="1">
    <source>
        <dbReference type="SAM" id="MobiDB-lite"/>
    </source>
</evidence>
<evidence type="ECO:0000313" key="2">
    <source>
        <dbReference type="EMBL" id="CAG6452232.1"/>
    </source>
</evidence>
<accession>A0A8D8EY41</accession>
<proteinExistence type="predicted"/>
<dbReference type="AlphaFoldDB" id="A0A8D8EY41"/>
<organism evidence="2">
    <name type="scientific">Culex pipiens</name>
    <name type="common">House mosquito</name>
    <dbReference type="NCBI Taxonomy" id="7175"/>
    <lineage>
        <taxon>Eukaryota</taxon>
        <taxon>Metazoa</taxon>
        <taxon>Ecdysozoa</taxon>
        <taxon>Arthropoda</taxon>
        <taxon>Hexapoda</taxon>
        <taxon>Insecta</taxon>
        <taxon>Pterygota</taxon>
        <taxon>Neoptera</taxon>
        <taxon>Endopterygota</taxon>
        <taxon>Diptera</taxon>
        <taxon>Nematocera</taxon>
        <taxon>Culicoidea</taxon>
        <taxon>Culicidae</taxon>
        <taxon>Culicinae</taxon>
        <taxon>Culicini</taxon>
        <taxon>Culex</taxon>
        <taxon>Culex</taxon>
    </lineage>
</organism>
<feature type="region of interest" description="Disordered" evidence="1">
    <location>
        <begin position="81"/>
        <end position="143"/>
    </location>
</feature>
<feature type="region of interest" description="Disordered" evidence="1">
    <location>
        <begin position="204"/>
        <end position="228"/>
    </location>
</feature>
<dbReference type="EMBL" id="HBUE01020316">
    <property type="protein sequence ID" value="CAG6452232.1"/>
    <property type="molecule type" value="Transcribed_RNA"/>
</dbReference>
<protein>
    <submittedName>
        <fullName evidence="2">(northern house mosquito) hypothetical protein</fullName>
    </submittedName>
</protein>
<feature type="compositionally biased region" description="Basic residues" evidence="1">
    <location>
        <begin position="81"/>
        <end position="105"/>
    </location>
</feature>
<sequence length="228" mass="27734">MTSKRSRRSPWTIRFTSQLKRSRKNRNQWSRSLLRMTSKRRKRNLWTIRFTSQRMMMMNRSSSQPLMTTLLDMSMRTIPRRRNRLRLRKHRKKLPPPRSKPKRKPTNQLSQLLPTHQLRRKPKLPLPMLPNRSKSQPPAHRRLAKTVCRKCRRRNCTRKCRWNRTIRSRNTMSLLPPRLSRPKRRSPLPLLRLLILVLTPLKRRTSRSRKCKLKTRTSARKRNRSTCQ</sequence>